<comment type="caution">
    <text evidence="3">The sequence shown here is derived from an EMBL/GenBank/DDBJ whole genome shotgun (WGS) entry which is preliminary data.</text>
</comment>
<dbReference type="InterPro" id="IPR008978">
    <property type="entry name" value="HSP20-like_chaperone"/>
</dbReference>
<dbReference type="PROSITE" id="PS51203">
    <property type="entry name" value="CS"/>
    <property type="match status" value="1"/>
</dbReference>
<feature type="region of interest" description="Disordered" evidence="1">
    <location>
        <begin position="230"/>
        <end position="274"/>
    </location>
</feature>
<dbReference type="GO" id="GO:0006457">
    <property type="term" value="P:protein folding"/>
    <property type="evidence" value="ECO:0007669"/>
    <property type="project" value="TreeGrafter"/>
</dbReference>
<dbReference type="Proteomes" id="UP000224006">
    <property type="component" value="Chromosome VII"/>
</dbReference>
<feature type="domain" description="CS" evidence="2">
    <location>
        <begin position="145"/>
        <end position="299"/>
    </location>
</feature>
<feature type="compositionally biased region" description="Acidic residues" evidence="1">
    <location>
        <begin position="61"/>
        <end position="80"/>
    </location>
</feature>
<evidence type="ECO:0000313" key="4">
    <source>
        <dbReference type="Proteomes" id="UP000224006"/>
    </source>
</evidence>
<dbReference type="EMBL" id="NWUJ01000008">
    <property type="protein sequence ID" value="PFH33504.1"/>
    <property type="molecule type" value="Genomic_DNA"/>
</dbReference>
<dbReference type="InterPro" id="IPR037898">
    <property type="entry name" value="NudC_fam"/>
</dbReference>
<accession>A0A2A9M8K9</accession>
<feature type="compositionally biased region" description="Basic and acidic residues" evidence="1">
    <location>
        <begin position="230"/>
        <end position="267"/>
    </location>
</feature>
<dbReference type="Pfam" id="PF04969">
    <property type="entry name" value="CS"/>
    <property type="match status" value="1"/>
</dbReference>
<evidence type="ECO:0000256" key="1">
    <source>
        <dbReference type="SAM" id="MobiDB-lite"/>
    </source>
</evidence>
<evidence type="ECO:0000259" key="2">
    <source>
        <dbReference type="PROSITE" id="PS51203"/>
    </source>
</evidence>
<feature type="compositionally biased region" description="Basic and acidic residues" evidence="1">
    <location>
        <begin position="49"/>
        <end position="60"/>
    </location>
</feature>
<keyword evidence="4" id="KW-1185">Reference proteome</keyword>
<organism evidence="3 4">
    <name type="scientific">Besnoitia besnoiti</name>
    <name type="common">Apicomplexan protozoan</name>
    <dbReference type="NCBI Taxonomy" id="94643"/>
    <lineage>
        <taxon>Eukaryota</taxon>
        <taxon>Sar</taxon>
        <taxon>Alveolata</taxon>
        <taxon>Apicomplexa</taxon>
        <taxon>Conoidasida</taxon>
        <taxon>Coccidia</taxon>
        <taxon>Eucoccidiorida</taxon>
        <taxon>Eimeriorina</taxon>
        <taxon>Sarcocystidae</taxon>
        <taxon>Besnoitia</taxon>
    </lineage>
</organism>
<dbReference type="VEuPathDB" id="ToxoDB:BESB_077210"/>
<dbReference type="STRING" id="94643.A0A2A9M8K9"/>
<evidence type="ECO:0000313" key="3">
    <source>
        <dbReference type="EMBL" id="PFH33504.1"/>
    </source>
</evidence>
<dbReference type="GO" id="GO:0051082">
    <property type="term" value="F:unfolded protein binding"/>
    <property type="evidence" value="ECO:0007669"/>
    <property type="project" value="TreeGrafter"/>
</dbReference>
<reference evidence="3 4" key="1">
    <citation type="submission" date="2017-09" db="EMBL/GenBank/DDBJ databases">
        <title>Genome sequencing of Besnoitia besnoiti strain Bb-Ger1.</title>
        <authorList>
            <person name="Schares G."/>
            <person name="Venepally P."/>
            <person name="Lorenzi H.A."/>
        </authorList>
    </citation>
    <scope>NUCLEOTIDE SEQUENCE [LARGE SCALE GENOMIC DNA]</scope>
    <source>
        <strain evidence="3 4">Bb-Ger1</strain>
    </source>
</reference>
<dbReference type="OrthoDB" id="416217at2759"/>
<dbReference type="InterPro" id="IPR007052">
    <property type="entry name" value="CS_dom"/>
</dbReference>
<dbReference type="GO" id="GO:0005737">
    <property type="term" value="C:cytoplasm"/>
    <property type="evidence" value="ECO:0007669"/>
    <property type="project" value="TreeGrafter"/>
</dbReference>
<feature type="compositionally biased region" description="Basic and acidic residues" evidence="1">
    <location>
        <begin position="1"/>
        <end position="11"/>
    </location>
</feature>
<name>A0A2A9M8K9_BESBE</name>
<dbReference type="GeneID" id="40312647"/>
<dbReference type="PANTHER" id="PTHR12356">
    <property type="entry name" value="NUCLEAR MOVEMENT PROTEIN NUDC"/>
    <property type="match status" value="1"/>
</dbReference>
<dbReference type="RefSeq" id="XP_029217513.1">
    <property type="nucleotide sequence ID" value="XM_029366082.1"/>
</dbReference>
<gene>
    <name evidence="3" type="ORF">BESB_077210</name>
</gene>
<feature type="region of interest" description="Disordered" evidence="1">
    <location>
        <begin position="1"/>
        <end position="106"/>
    </location>
</feature>
<dbReference type="Gene3D" id="2.60.40.790">
    <property type="match status" value="1"/>
</dbReference>
<protein>
    <recommendedName>
        <fullName evidence="2">CS domain-containing protein</fullName>
    </recommendedName>
</protein>
<dbReference type="SUPFAM" id="SSF49764">
    <property type="entry name" value="HSP20-like chaperones"/>
    <property type="match status" value="1"/>
</dbReference>
<sequence>MVDYSKWDKMEVSSSEDEEASPSRPRVRRFEEKQRVTLGPEGLSIEGQEETRPPRKKLEELDYDDEDIDLEGDTAAEEAFEDAHEWPRCGHLPQSPSGSSTHDARAGIGLAPAPAAEPAGAGSSASAARAAQRRDETLLIENGGVVEGRYFWSQTRHEVVVDVLLPKGARGKDLKVELRTDSCCCTYKGTAVLSGAFPHTIEEDEDMWFWELVEKKINWKRLARLAEKVNSGRDAEGRQGDSKPADAKDSEDGRQQEGAEKSEGKPEDEGEDEVAPFLELSLRKKPEVAGTYVWWNCVVKGDPCVDVEKLPGRAAKETTTQSFKEAWEKAHQMFLEKLKNERREPMEI</sequence>
<dbReference type="KEGG" id="bbes:BESB_077210"/>
<proteinExistence type="predicted"/>
<dbReference type="AlphaFoldDB" id="A0A2A9M8K9"/>